<comment type="caution">
    <text evidence="2">The sequence shown here is derived from an EMBL/GenBank/DDBJ whole genome shotgun (WGS) entry which is preliminary data.</text>
</comment>
<dbReference type="CDD" id="cd07313">
    <property type="entry name" value="terB_like_2"/>
    <property type="match status" value="1"/>
</dbReference>
<reference evidence="2 3" key="1">
    <citation type="submission" date="2024-06" db="EMBL/GenBank/DDBJ databases">
        <title>Genomic Encyclopedia of Type Strains, Phase IV (KMG-IV): sequencing the most valuable type-strain genomes for metagenomic binning, comparative biology and taxonomic classification.</title>
        <authorList>
            <person name="Goeker M."/>
        </authorList>
    </citation>
    <scope>NUCLEOTIDE SEQUENCE [LARGE SCALE GENOMIC DNA]</scope>
    <source>
        <strain evidence="2 3">DSM 21331</strain>
    </source>
</reference>
<organism evidence="2 3">
    <name type="scientific">Methylobacterium goesingense</name>
    <dbReference type="NCBI Taxonomy" id="243690"/>
    <lineage>
        <taxon>Bacteria</taxon>
        <taxon>Pseudomonadati</taxon>
        <taxon>Pseudomonadota</taxon>
        <taxon>Alphaproteobacteria</taxon>
        <taxon>Hyphomicrobiales</taxon>
        <taxon>Methylobacteriaceae</taxon>
        <taxon>Methylobacterium</taxon>
    </lineage>
</organism>
<proteinExistence type="predicted"/>
<name>A0ABV2L1J8_9HYPH</name>
<dbReference type="RefSeq" id="WP_238276946.1">
    <property type="nucleotide sequence ID" value="NZ_BPQL01000019.1"/>
</dbReference>
<gene>
    <name evidence="2" type="ORF">ABID43_001245</name>
</gene>
<evidence type="ECO:0000259" key="1">
    <source>
        <dbReference type="Pfam" id="PF05099"/>
    </source>
</evidence>
<keyword evidence="3" id="KW-1185">Reference proteome</keyword>
<dbReference type="SUPFAM" id="SSF158682">
    <property type="entry name" value="TerB-like"/>
    <property type="match status" value="1"/>
</dbReference>
<dbReference type="Proteomes" id="UP001549145">
    <property type="component" value="Unassembled WGS sequence"/>
</dbReference>
<feature type="domain" description="Co-chaperone DjlA N-terminal" evidence="1">
    <location>
        <begin position="30"/>
        <end position="146"/>
    </location>
</feature>
<evidence type="ECO:0000313" key="2">
    <source>
        <dbReference type="EMBL" id="MET3691720.1"/>
    </source>
</evidence>
<dbReference type="EMBL" id="JBEPMM010000002">
    <property type="protein sequence ID" value="MET3691720.1"/>
    <property type="molecule type" value="Genomic_DNA"/>
</dbReference>
<dbReference type="InterPro" id="IPR029024">
    <property type="entry name" value="TerB-like"/>
</dbReference>
<dbReference type="InterPro" id="IPR007791">
    <property type="entry name" value="DjlA_N"/>
</dbReference>
<evidence type="ECO:0000313" key="3">
    <source>
        <dbReference type="Proteomes" id="UP001549145"/>
    </source>
</evidence>
<accession>A0ABV2L1J8</accession>
<dbReference type="Pfam" id="PF05099">
    <property type="entry name" value="TerB"/>
    <property type="match status" value="1"/>
</dbReference>
<protein>
    <submittedName>
        <fullName evidence="2">Tellurite resistance protein B-like protein</fullName>
    </submittedName>
</protein>
<dbReference type="Gene3D" id="1.10.3680.10">
    <property type="entry name" value="TerB-like"/>
    <property type="match status" value="1"/>
</dbReference>
<sequence length="157" mass="16703">MSLIARLRAYAADAFGLGGTDTVAIEADERLAAIALLVHVARADGVLAPEETERLGRLVVGRFTETRAEAEALIARAAAFDAQTRDMAQLVEMIGHEVGPDRRARLLAMAWSVAGADGSVHEFEEALVWRLGGLLGLDEAAIGEARRNAAEGRVTLN</sequence>